<name>A0A177NKX7_9GAMM</name>
<gene>
    <name evidence="2" type="ORF">A1359_04210</name>
</gene>
<feature type="chain" id="PRO_5008069300" description="Transcriptional regulator" evidence="1">
    <location>
        <begin position="20"/>
        <end position="93"/>
    </location>
</feature>
<keyword evidence="1" id="KW-0732">Signal</keyword>
<dbReference type="RefSeq" id="WP_066978803.1">
    <property type="nucleotide sequence ID" value="NZ_LUUI01000076.1"/>
</dbReference>
<evidence type="ECO:0000313" key="2">
    <source>
        <dbReference type="EMBL" id="OAI18776.1"/>
    </source>
</evidence>
<feature type="signal peptide" evidence="1">
    <location>
        <begin position="1"/>
        <end position="19"/>
    </location>
</feature>
<accession>A0A177NKX7</accession>
<dbReference type="EMBL" id="LUUI01000076">
    <property type="protein sequence ID" value="OAI18776.1"/>
    <property type="molecule type" value="Genomic_DNA"/>
</dbReference>
<keyword evidence="3" id="KW-1185">Reference proteome</keyword>
<comment type="caution">
    <text evidence="2">The sequence shown here is derived from an EMBL/GenBank/DDBJ whole genome shotgun (WGS) entry which is preliminary data.</text>
</comment>
<sequence length="93" mass="10463">MKNLIFYALLTMISLTAYAMPPEARSLPLEQITLEHINIQGHVATWRLRKVCIDEQAYLVIIGANDPVGISASYKDGKPEQCRVNSIEEMSKD</sequence>
<dbReference type="Proteomes" id="UP000078476">
    <property type="component" value="Unassembled WGS sequence"/>
</dbReference>
<dbReference type="AlphaFoldDB" id="A0A177NKX7"/>
<proteinExistence type="predicted"/>
<protein>
    <recommendedName>
        <fullName evidence="4">Transcriptional regulator</fullName>
    </recommendedName>
</protein>
<evidence type="ECO:0008006" key="4">
    <source>
        <dbReference type="Google" id="ProtNLM"/>
    </source>
</evidence>
<reference evidence="2 3" key="1">
    <citation type="submission" date="2016-03" db="EMBL/GenBank/DDBJ databases">
        <authorList>
            <person name="Ploux O."/>
        </authorList>
    </citation>
    <scope>NUCLEOTIDE SEQUENCE [LARGE SCALE GENOMIC DNA]</scope>
    <source>
        <strain evidence="2 3">R-45370</strain>
    </source>
</reference>
<organism evidence="2 3">
    <name type="scientific">Methylomonas lenta</name>
    <dbReference type="NCBI Taxonomy" id="980561"/>
    <lineage>
        <taxon>Bacteria</taxon>
        <taxon>Pseudomonadati</taxon>
        <taxon>Pseudomonadota</taxon>
        <taxon>Gammaproteobacteria</taxon>
        <taxon>Methylococcales</taxon>
        <taxon>Methylococcaceae</taxon>
        <taxon>Methylomonas</taxon>
    </lineage>
</organism>
<evidence type="ECO:0000256" key="1">
    <source>
        <dbReference type="SAM" id="SignalP"/>
    </source>
</evidence>
<evidence type="ECO:0000313" key="3">
    <source>
        <dbReference type="Proteomes" id="UP000078476"/>
    </source>
</evidence>
<dbReference type="OrthoDB" id="5573821at2"/>